<dbReference type="KEGG" id="sbd:ATN00_21040"/>
<protein>
    <recommendedName>
        <fullName evidence="4">Phasin domain-containing protein</fullName>
    </recommendedName>
</protein>
<gene>
    <name evidence="2" type="ORF">ATN00_21040</name>
</gene>
<evidence type="ECO:0008006" key="4">
    <source>
        <dbReference type="Google" id="ProtNLM"/>
    </source>
</evidence>
<evidence type="ECO:0000256" key="1">
    <source>
        <dbReference type="SAM" id="MobiDB-lite"/>
    </source>
</evidence>
<proteinExistence type="predicted"/>
<organism evidence="2 3">
    <name type="scientific">Sphingobium baderi</name>
    <dbReference type="NCBI Taxonomy" id="1332080"/>
    <lineage>
        <taxon>Bacteria</taxon>
        <taxon>Pseudomonadati</taxon>
        <taxon>Pseudomonadota</taxon>
        <taxon>Alphaproteobacteria</taxon>
        <taxon>Sphingomonadales</taxon>
        <taxon>Sphingomonadaceae</taxon>
        <taxon>Sphingobium</taxon>
    </lineage>
</organism>
<feature type="region of interest" description="Disordered" evidence="1">
    <location>
        <begin position="123"/>
        <end position="147"/>
    </location>
</feature>
<dbReference type="EMBL" id="CP013265">
    <property type="protein sequence ID" value="ALR22971.1"/>
    <property type="molecule type" value="Genomic_DNA"/>
</dbReference>
<dbReference type="RefSeq" id="WP_062069297.1">
    <property type="nucleotide sequence ID" value="NZ_CP013265.1"/>
</dbReference>
<dbReference type="AlphaFoldDB" id="A0A0S3F5N8"/>
<keyword evidence="2" id="KW-0614">Plasmid</keyword>
<evidence type="ECO:0000313" key="2">
    <source>
        <dbReference type="EMBL" id="ALR22971.1"/>
    </source>
</evidence>
<dbReference type="Proteomes" id="UP000056968">
    <property type="component" value="Plasmid pDE1"/>
</dbReference>
<sequence length="147" mass="15804">MTYPFDQISSLGKANGQFAATLAQVARESGETYVKVSGKAASTIFDQFKEFKPGTSAPAFKSGELTGLLGEIEKRHEEASARIRSAFEDWQGAVKDAFSQASQGQQAFTEKLTVWFQPVVKTPAAPDKAAEEPASTPRTTAKPKDTA</sequence>
<evidence type="ECO:0000313" key="3">
    <source>
        <dbReference type="Proteomes" id="UP000056968"/>
    </source>
</evidence>
<geneLocation type="plasmid" evidence="2 3">
    <name>pDE1</name>
</geneLocation>
<name>A0A0S3F5N8_9SPHN</name>
<dbReference type="OrthoDB" id="7477053at2"/>
<reference evidence="2 3" key="1">
    <citation type="submission" date="2015-11" db="EMBL/GenBank/DDBJ databases">
        <title>A Two-component Flavoprotein Monooxygenase System MeaXY Responsible for para-Hydroxylation of 2-Methyl-6-ethylaniline and 2,6-Diethylaniline in Sphingobium baderi DE-13.</title>
        <authorList>
            <person name="Cheng M."/>
            <person name="Meng Q."/>
            <person name="Yang Y."/>
            <person name="Chu C."/>
            <person name="Yan X."/>
            <person name="He J."/>
            <person name="Li S."/>
        </authorList>
    </citation>
    <scope>NUCLEOTIDE SEQUENCE [LARGE SCALE GENOMIC DNA]</scope>
    <source>
        <strain evidence="2 3">DE-13</strain>
        <plasmid evidence="3">Plasmid pDE1</plasmid>
    </source>
</reference>
<accession>A0A0S3F5N8</accession>
<keyword evidence="3" id="KW-1185">Reference proteome</keyword>